<dbReference type="PANTHER" id="PTHR46013">
    <property type="entry name" value="VASCULAR CELL ADHESION MOLECULE 1"/>
    <property type="match status" value="1"/>
</dbReference>
<dbReference type="PaxDb" id="8022-A0A060XJA9"/>
<evidence type="ECO:0000313" key="3">
    <source>
        <dbReference type="EMBL" id="CDQ79683.1"/>
    </source>
</evidence>
<dbReference type="Proteomes" id="UP000193380">
    <property type="component" value="Unassembled WGS sequence"/>
</dbReference>
<dbReference type="InterPro" id="IPR036179">
    <property type="entry name" value="Ig-like_dom_sf"/>
</dbReference>
<dbReference type="EMBL" id="FR905488">
    <property type="protein sequence ID" value="CDQ79683.1"/>
    <property type="molecule type" value="Genomic_DNA"/>
</dbReference>
<reference evidence="3" key="1">
    <citation type="journal article" date="2014" name="Nat. Commun.">
        <title>The rainbow trout genome provides novel insights into evolution after whole-genome duplication in vertebrates.</title>
        <authorList>
            <person name="Berthelot C."/>
            <person name="Brunet F."/>
            <person name="Chalopin D."/>
            <person name="Juanchich A."/>
            <person name="Bernard M."/>
            <person name="Noel B."/>
            <person name="Bento P."/>
            <person name="Da Silva C."/>
            <person name="Labadie K."/>
            <person name="Alberti A."/>
            <person name="Aury J.M."/>
            <person name="Louis A."/>
            <person name="Dehais P."/>
            <person name="Bardou P."/>
            <person name="Montfort J."/>
            <person name="Klopp C."/>
            <person name="Cabau C."/>
            <person name="Gaspin C."/>
            <person name="Thorgaard G.H."/>
            <person name="Boussaha M."/>
            <person name="Quillet E."/>
            <person name="Guyomard R."/>
            <person name="Galiana D."/>
            <person name="Bobe J."/>
            <person name="Volff J.N."/>
            <person name="Genet C."/>
            <person name="Wincker P."/>
            <person name="Jaillon O."/>
            <person name="Roest Crollius H."/>
            <person name="Guiguen Y."/>
        </authorList>
    </citation>
    <scope>NUCLEOTIDE SEQUENCE [LARGE SCALE GENOMIC DNA]</scope>
</reference>
<dbReference type="STRING" id="8022.A0A060XJA9"/>
<dbReference type="PANTHER" id="PTHR46013:SF4">
    <property type="entry name" value="B-CELL RECEPTOR CD22-RELATED"/>
    <property type="match status" value="1"/>
</dbReference>
<evidence type="ECO:0000256" key="1">
    <source>
        <dbReference type="SAM" id="SignalP"/>
    </source>
</evidence>
<reference evidence="3" key="2">
    <citation type="submission" date="2014-03" db="EMBL/GenBank/DDBJ databases">
        <authorList>
            <person name="Genoscope - CEA"/>
        </authorList>
    </citation>
    <scope>NUCLEOTIDE SEQUENCE</scope>
</reference>
<dbReference type="Gene3D" id="2.60.40.10">
    <property type="entry name" value="Immunoglobulins"/>
    <property type="match status" value="1"/>
</dbReference>
<organism evidence="3 4">
    <name type="scientific">Oncorhynchus mykiss</name>
    <name type="common">Rainbow trout</name>
    <name type="synonym">Salmo gairdneri</name>
    <dbReference type="NCBI Taxonomy" id="8022"/>
    <lineage>
        <taxon>Eukaryota</taxon>
        <taxon>Metazoa</taxon>
        <taxon>Chordata</taxon>
        <taxon>Craniata</taxon>
        <taxon>Vertebrata</taxon>
        <taxon>Euteleostomi</taxon>
        <taxon>Actinopterygii</taxon>
        <taxon>Neopterygii</taxon>
        <taxon>Teleostei</taxon>
        <taxon>Protacanthopterygii</taxon>
        <taxon>Salmoniformes</taxon>
        <taxon>Salmonidae</taxon>
        <taxon>Salmoninae</taxon>
        <taxon>Oncorhynchus</taxon>
    </lineage>
</organism>
<sequence>MWLFETTSVIMMITLTSPGDCERDWMVTFNDTDPCALKGSSVVFGCSYDYPSGQTVTNTFWKFKTQKEDTNFFEAQQYRERVEYLGNEKHNCTLRMNNLISSDANSYLFRFKTVNNAWSSKTSVSLTLTGNFDTRSKAHSHDSTKHFQRSLLLTQGGITVRHRTNMEPSTHHSCFLMFCIPQGTPWYQSVSLSHC</sequence>
<proteinExistence type="predicted"/>
<gene>
    <name evidence="3" type="ORF">GSONMT00042616001</name>
</gene>
<accession>A0A060XJA9</accession>
<evidence type="ECO:0000259" key="2">
    <source>
        <dbReference type="Pfam" id="PF24518"/>
    </source>
</evidence>
<feature type="signal peptide" evidence="1">
    <location>
        <begin position="1"/>
        <end position="21"/>
    </location>
</feature>
<dbReference type="AlphaFoldDB" id="A0A060XJA9"/>
<evidence type="ECO:0000313" key="4">
    <source>
        <dbReference type="Proteomes" id="UP000193380"/>
    </source>
</evidence>
<feature type="domain" description="B-cell receptor CD22 first Ig-like" evidence="2">
    <location>
        <begin position="75"/>
        <end position="131"/>
    </location>
</feature>
<dbReference type="Pfam" id="PF24518">
    <property type="entry name" value="Ig_CD22"/>
    <property type="match status" value="1"/>
</dbReference>
<feature type="chain" id="PRO_5001590694" description="B-cell receptor CD22 first Ig-like domain-containing protein" evidence="1">
    <location>
        <begin position="22"/>
        <end position="195"/>
    </location>
</feature>
<protein>
    <recommendedName>
        <fullName evidence="2">B-cell receptor CD22 first Ig-like domain-containing protein</fullName>
    </recommendedName>
</protein>
<dbReference type="SUPFAM" id="SSF48726">
    <property type="entry name" value="Immunoglobulin"/>
    <property type="match status" value="1"/>
</dbReference>
<keyword evidence="1" id="KW-0732">Signal</keyword>
<name>A0A060XJA9_ONCMY</name>
<dbReference type="InterPro" id="IPR056386">
    <property type="entry name" value="Ig_CD22"/>
</dbReference>
<dbReference type="InterPro" id="IPR013783">
    <property type="entry name" value="Ig-like_fold"/>
</dbReference>